<dbReference type="InterPro" id="IPR001357">
    <property type="entry name" value="BRCT_dom"/>
</dbReference>
<feature type="binding site" evidence="12">
    <location>
        <begin position="100"/>
        <end position="101"/>
    </location>
    <ligand>
        <name>NAD(+)</name>
        <dbReference type="ChEBI" id="CHEBI:57540"/>
    </ligand>
</feature>
<keyword evidence="5 12" id="KW-0227">DNA damage</keyword>
<dbReference type="PIRSF" id="PIRSF001604">
    <property type="entry name" value="LigA"/>
    <property type="match status" value="1"/>
</dbReference>
<evidence type="ECO:0000256" key="5">
    <source>
        <dbReference type="ARBA" id="ARBA00022763"/>
    </source>
</evidence>
<dbReference type="Gene3D" id="3.30.470.30">
    <property type="entry name" value="DNA ligase/mRNA capping enzyme"/>
    <property type="match status" value="1"/>
</dbReference>
<sequence length="721" mass="81894">MMSDVKIEQLLSCDILELSEVEQVNFYLELVDFLQDLDRIYYDNNDPQIDDNIYDKLKSLHIKMITVYPYLKEHSKYYSTVGYKPSEKFNKIIHKVPMLSLSNIFDKDGLEDFIDKIRKYLNAEEDQFIEIVSEPKIDGLSATILYEKGVLTQAATRGDGYQGENVTENIKTISNIPKTIDSLDAPDRFEIRGEIYMTKSDFIKLNNKMVSEGKQTYVNPRNTAAGSLRHIDPNVTYSRNLKFFAYTWGDLSKIPCSTHFDMINLFKRWGFQVSPYTKNNKSLNQIYESYLEMNNLRSSLDYDIDGVVYKVNSIELQNRLGFISRSPRWAIAHKFEAEKAITRILDIEVQVGRTGSLTPVAKLEPVNIGGVLVKNATLHNEDFIKGINSEGLSIREGVDIRINDLVEIIRSGDVIPKVISVDKDARNKETEEFIFPIQCPVCKSPAIKERSEVTGKMSSTRRCTGGLYCESQILGCLEFFVSRNAMNIEGLGGKTMQLFFDNNFVISPSDIFTLEARQRNKEINILSLDGWGDLSMNNLFSNINERRSVTLDKLIYSLGIRHVGINTSKLIAQQLNSLQNLYEIIAEANNDYNKILNFLTDIDGLGKVAIESFLTFLTNEENLQILKRLSDEIEVRDLDIVINPNSVVQGLNIVFTGKFNGMSRSEAKDNAERMGAKVLSSVTSRTDLLIIGDEPGSKLKKAKELEIKIVTELEWLDIVKG</sequence>
<evidence type="ECO:0000256" key="8">
    <source>
        <dbReference type="ARBA" id="ARBA00023027"/>
    </source>
</evidence>
<comment type="caution">
    <text evidence="12">Lacks conserved residue(s) required for the propagation of feature annotation.</text>
</comment>
<dbReference type="HAMAP" id="MF_01588">
    <property type="entry name" value="DNA_ligase_A"/>
    <property type="match status" value="1"/>
</dbReference>
<evidence type="ECO:0000256" key="7">
    <source>
        <dbReference type="ARBA" id="ARBA00022842"/>
    </source>
</evidence>
<dbReference type="Gene3D" id="1.10.287.610">
    <property type="entry name" value="Helix hairpin bin"/>
    <property type="match status" value="1"/>
</dbReference>
<comment type="cofactor">
    <cofactor evidence="12">
        <name>Mg(2+)</name>
        <dbReference type="ChEBI" id="CHEBI:18420"/>
    </cofactor>
    <cofactor evidence="12">
        <name>Mn(2+)</name>
        <dbReference type="ChEBI" id="CHEBI:29035"/>
    </cofactor>
</comment>
<dbReference type="SUPFAM" id="SSF50249">
    <property type="entry name" value="Nucleic acid-binding proteins"/>
    <property type="match status" value="1"/>
</dbReference>
<dbReference type="InterPro" id="IPR013840">
    <property type="entry name" value="DNAligase_N"/>
</dbReference>
<dbReference type="FunFam" id="3.30.470.30:FF:000001">
    <property type="entry name" value="DNA ligase"/>
    <property type="match status" value="1"/>
</dbReference>
<dbReference type="PANTHER" id="PTHR23389">
    <property type="entry name" value="CHROMOSOME TRANSMISSION FIDELITY FACTOR 18"/>
    <property type="match status" value="1"/>
</dbReference>
<gene>
    <name evidence="12" type="primary">ligA</name>
    <name evidence="15" type="ORF">DBW71_03695</name>
</gene>
<dbReference type="SUPFAM" id="SSF56091">
    <property type="entry name" value="DNA ligase/mRNA capping enzyme, catalytic domain"/>
    <property type="match status" value="1"/>
</dbReference>
<dbReference type="SMART" id="SM00292">
    <property type="entry name" value="BRCT"/>
    <property type="match status" value="1"/>
</dbReference>
<dbReference type="GO" id="GO:0006260">
    <property type="term" value="P:DNA replication"/>
    <property type="evidence" value="ECO:0007669"/>
    <property type="project" value="UniProtKB-KW"/>
</dbReference>
<feature type="binding site" evidence="12">
    <location>
        <position position="334"/>
    </location>
    <ligand>
        <name>NAD(+)</name>
        <dbReference type="ChEBI" id="CHEBI:57540"/>
    </ligand>
</feature>
<evidence type="ECO:0000256" key="2">
    <source>
        <dbReference type="ARBA" id="ARBA00022598"/>
    </source>
</evidence>
<evidence type="ECO:0000313" key="15">
    <source>
        <dbReference type="EMBL" id="RCL73364.1"/>
    </source>
</evidence>
<organism evidence="15 16">
    <name type="scientific">PS1 clade bacterium</name>
    <dbReference type="NCBI Taxonomy" id="2175152"/>
    <lineage>
        <taxon>Bacteria</taxon>
        <taxon>Pseudomonadati</taxon>
        <taxon>Pseudomonadota</taxon>
        <taxon>Alphaproteobacteria</taxon>
        <taxon>PS1 clade</taxon>
    </lineage>
</organism>
<feature type="binding site" evidence="12">
    <location>
        <position position="469"/>
    </location>
    <ligand>
        <name>Zn(2+)</name>
        <dbReference type="ChEBI" id="CHEBI:29105"/>
    </ligand>
</feature>
<feature type="binding site" evidence="12">
    <location>
        <begin position="51"/>
        <end position="55"/>
    </location>
    <ligand>
        <name>NAD(+)</name>
        <dbReference type="ChEBI" id="CHEBI:57540"/>
    </ligand>
</feature>
<dbReference type="Pfam" id="PF12826">
    <property type="entry name" value="HHH_2"/>
    <property type="match status" value="1"/>
</dbReference>
<keyword evidence="10 12" id="KW-0464">Manganese</keyword>
<dbReference type="Pfam" id="PF01653">
    <property type="entry name" value="DNA_ligase_aden"/>
    <property type="match status" value="1"/>
</dbReference>
<dbReference type="PANTHER" id="PTHR23389:SF9">
    <property type="entry name" value="DNA LIGASE"/>
    <property type="match status" value="1"/>
</dbReference>
<dbReference type="GO" id="GO:0006281">
    <property type="term" value="P:DNA repair"/>
    <property type="evidence" value="ECO:0007669"/>
    <property type="project" value="UniProtKB-KW"/>
</dbReference>
<evidence type="ECO:0000256" key="12">
    <source>
        <dbReference type="HAMAP-Rule" id="MF_01588"/>
    </source>
</evidence>
<dbReference type="InterPro" id="IPR001679">
    <property type="entry name" value="DNA_ligase"/>
</dbReference>
<dbReference type="AlphaFoldDB" id="A0A368DNY1"/>
<dbReference type="InterPro" id="IPR018239">
    <property type="entry name" value="DNA_ligase_AS"/>
</dbReference>
<dbReference type="SUPFAM" id="SSF52113">
    <property type="entry name" value="BRCT domain"/>
    <property type="match status" value="1"/>
</dbReference>
<protein>
    <recommendedName>
        <fullName evidence="12 13">DNA ligase</fullName>
        <ecNumber evidence="12 13">6.5.1.2</ecNumber>
    </recommendedName>
    <alternativeName>
        <fullName evidence="12">Polydeoxyribonucleotide synthase [NAD(+)]</fullName>
    </alternativeName>
</protein>
<dbReference type="GO" id="GO:0003911">
    <property type="term" value="F:DNA ligase (NAD+) activity"/>
    <property type="evidence" value="ECO:0007669"/>
    <property type="project" value="UniProtKB-UniRule"/>
</dbReference>
<comment type="caution">
    <text evidence="15">The sequence shown here is derived from an EMBL/GenBank/DDBJ whole genome shotgun (WGS) entry which is preliminary data.</text>
</comment>
<feature type="binding site" evidence="12">
    <location>
        <position position="157"/>
    </location>
    <ligand>
        <name>NAD(+)</name>
        <dbReference type="ChEBI" id="CHEBI:57540"/>
    </ligand>
</feature>
<keyword evidence="2 12" id="KW-0436">Ligase</keyword>
<keyword evidence="7 12" id="KW-0460">Magnesium</keyword>
<dbReference type="Pfam" id="PF00533">
    <property type="entry name" value="BRCT"/>
    <property type="match status" value="1"/>
</dbReference>
<dbReference type="GO" id="GO:0046872">
    <property type="term" value="F:metal ion binding"/>
    <property type="evidence" value="ECO:0007669"/>
    <property type="project" value="UniProtKB-KW"/>
</dbReference>
<feature type="domain" description="BRCT" evidence="14">
    <location>
        <begin position="643"/>
        <end position="716"/>
    </location>
</feature>
<evidence type="ECO:0000313" key="16">
    <source>
        <dbReference type="Proteomes" id="UP000253570"/>
    </source>
</evidence>
<dbReference type="Gene3D" id="2.40.50.140">
    <property type="entry name" value="Nucleic acid-binding proteins"/>
    <property type="match status" value="1"/>
</dbReference>
<dbReference type="EMBL" id="QOQD01000007">
    <property type="protein sequence ID" value="RCL73364.1"/>
    <property type="molecule type" value="Genomic_DNA"/>
</dbReference>
<evidence type="ECO:0000256" key="3">
    <source>
        <dbReference type="ARBA" id="ARBA00022705"/>
    </source>
</evidence>
<keyword evidence="6 12" id="KW-0862">Zinc</keyword>
<dbReference type="CDD" id="cd17748">
    <property type="entry name" value="BRCT_DNA_ligase_like"/>
    <property type="match status" value="1"/>
</dbReference>
<reference evidence="15 16" key="1">
    <citation type="journal article" date="2018" name="Microbiome">
        <title>Fine metagenomic profile of the Mediterranean stratified and mixed water columns revealed by assembly and recruitment.</title>
        <authorList>
            <person name="Haro-Moreno J.M."/>
            <person name="Lopez-Perez M."/>
            <person name="De La Torre J.R."/>
            <person name="Picazo A."/>
            <person name="Camacho A."/>
            <person name="Rodriguez-Valera F."/>
        </authorList>
    </citation>
    <scope>NUCLEOTIDE SEQUENCE [LARGE SCALE GENOMIC DNA]</scope>
    <source>
        <strain evidence="15">MED-G57</strain>
    </source>
</reference>
<dbReference type="NCBIfam" id="TIGR00575">
    <property type="entry name" value="dnlj"/>
    <property type="match status" value="1"/>
</dbReference>
<dbReference type="CDD" id="cd00114">
    <property type="entry name" value="LIGANc"/>
    <property type="match status" value="1"/>
</dbReference>
<evidence type="ECO:0000259" key="14">
    <source>
        <dbReference type="PROSITE" id="PS50172"/>
    </source>
</evidence>
<evidence type="ECO:0000256" key="11">
    <source>
        <dbReference type="ARBA" id="ARBA00034005"/>
    </source>
</evidence>
<keyword evidence="9 12" id="KW-0234">DNA repair</keyword>
<dbReference type="InterPro" id="IPR010994">
    <property type="entry name" value="RuvA_2-like"/>
</dbReference>
<dbReference type="PROSITE" id="PS01056">
    <property type="entry name" value="DNA_LIGASE_N2"/>
    <property type="match status" value="1"/>
</dbReference>
<comment type="function">
    <text evidence="1 12">DNA ligase that catalyzes the formation of phosphodiester linkages between 5'-phosphoryl and 3'-hydroxyl groups in double-stranded DNA using NAD as a coenzyme and as the energy source for the reaction. It is essential for DNA replication and repair of damaged DNA.</text>
</comment>
<evidence type="ECO:0000256" key="6">
    <source>
        <dbReference type="ARBA" id="ARBA00022833"/>
    </source>
</evidence>
<feature type="binding site" evidence="12">
    <location>
        <position position="439"/>
    </location>
    <ligand>
        <name>Zn(2+)</name>
        <dbReference type="ChEBI" id="CHEBI:29105"/>
    </ligand>
</feature>
<feature type="active site" description="N6-AMP-lysine intermediate" evidence="12">
    <location>
        <position position="136"/>
    </location>
</feature>
<dbReference type="Gene3D" id="3.40.50.10190">
    <property type="entry name" value="BRCT domain"/>
    <property type="match status" value="1"/>
</dbReference>
<dbReference type="GO" id="GO:0005829">
    <property type="term" value="C:cytosol"/>
    <property type="evidence" value="ECO:0007669"/>
    <property type="project" value="TreeGrafter"/>
</dbReference>
<accession>A0A368DNY1</accession>
<dbReference type="PROSITE" id="PS01055">
    <property type="entry name" value="DNA_LIGASE_N1"/>
    <property type="match status" value="1"/>
</dbReference>
<dbReference type="InterPro" id="IPR012340">
    <property type="entry name" value="NA-bd_OB-fold"/>
</dbReference>
<dbReference type="EC" id="6.5.1.2" evidence="12 13"/>
<keyword evidence="3 12" id="KW-0235">DNA replication</keyword>
<evidence type="ECO:0000256" key="1">
    <source>
        <dbReference type="ARBA" id="ARBA00004067"/>
    </source>
</evidence>
<dbReference type="Gene3D" id="1.10.150.20">
    <property type="entry name" value="5' to 3' exonuclease, C-terminal subdomain"/>
    <property type="match status" value="2"/>
</dbReference>
<keyword evidence="8 12" id="KW-0520">NAD</keyword>
<name>A0A368DNY1_9PROT</name>
<dbReference type="SUPFAM" id="SSF47781">
    <property type="entry name" value="RuvA domain 2-like"/>
    <property type="match status" value="1"/>
</dbReference>
<feature type="binding site" evidence="12">
    <location>
        <position position="134"/>
    </location>
    <ligand>
        <name>NAD(+)</name>
        <dbReference type="ChEBI" id="CHEBI:57540"/>
    </ligand>
</feature>
<dbReference type="InterPro" id="IPR013839">
    <property type="entry name" value="DNAligase_adenylation"/>
</dbReference>
<dbReference type="SMART" id="SM00532">
    <property type="entry name" value="LIGANc"/>
    <property type="match status" value="1"/>
</dbReference>
<evidence type="ECO:0000256" key="9">
    <source>
        <dbReference type="ARBA" id="ARBA00023204"/>
    </source>
</evidence>
<feature type="binding site" evidence="12">
    <location>
        <position position="194"/>
    </location>
    <ligand>
        <name>NAD(+)</name>
        <dbReference type="ChEBI" id="CHEBI:57540"/>
    </ligand>
</feature>
<feature type="binding site" evidence="12">
    <location>
        <position position="310"/>
    </location>
    <ligand>
        <name>NAD(+)</name>
        <dbReference type="ChEBI" id="CHEBI:57540"/>
    </ligand>
</feature>
<evidence type="ECO:0000256" key="13">
    <source>
        <dbReference type="RuleBase" id="RU000618"/>
    </source>
</evidence>
<dbReference type="Gene3D" id="6.20.10.30">
    <property type="match status" value="1"/>
</dbReference>
<dbReference type="Proteomes" id="UP000253570">
    <property type="component" value="Unassembled WGS sequence"/>
</dbReference>
<feature type="binding site" evidence="12">
    <location>
        <position position="442"/>
    </location>
    <ligand>
        <name>Zn(2+)</name>
        <dbReference type="ChEBI" id="CHEBI:29105"/>
    </ligand>
</feature>
<dbReference type="Pfam" id="PF03120">
    <property type="entry name" value="OB_DNA_ligase"/>
    <property type="match status" value="1"/>
</dbReference>
<dbReference type="InterPro" id="IPR004150">
    <property type="entry name" value="NAD_DNA_ligase_OB"/>
</dbReference>
<proteinExistence type="inferred from homology"/>
<keyword evidence="4 12" id="KW-0479">Metal-binding</keyword>
<dbReference type="InterPro" id="IPR033136">
    <property type="entry name" value="DNA_ligase_CS"/>
</dbReference>
<dbReference type="PROSITE" id="PS50172">
    <property type="entry name" value="BRCT"/>
    <property type="match status" value="1"/>
</dbReference>
<comment type="similarity">
    <text evidence="12">Belongs to the NAD-dependent DNA ligase family. LigA subfamily.</text>
</comment>
<dbReference type="InterPro" id="IPR036420">
    <property type="entry name" value="BRCT_dom_sf"/>
</dbReference>
<dbReference type="NCBIfam" id="NF005932">
    <property type="entry name" value="PRK07956.1"/>
    <property type="match status" value="1"/>
</dbReference>
<evidence type="ECO:0000256" key="4">
    <source>
        <dbReference type="ARBA" id="ARBA00022723"/>
    </source>
</evidence>
<comment type="catalytic activity">
    <reaction evidence="11 12 13">
        <text>NAD(+) + (deoxyribonucleotide)n-3'-hydroxyl + 5'-phospho-(deoxyribonucleotide)m = (deoxyribonucleotide)n+m + AMP + beta-nicotinamide D-nucleotide.</text>
        <dbReference type="EC" id="6.5.1.2"/>
    </reaction>
</comment>
<evidence type="ECO:0000256" key="10">
    <source>
        <dbReference type="ARBA" id="ARBA00023211"/>
    </source>
</evidence>
<dbReference type="InterPro" id="IPR041663">
    <property type="entry name" value="DisA/LigA_HHH"/>
</dbReference>